<protein>
    <submittedName>
        <fullName evidence="1">Uncharacterized protein</fullName>
    </submittedName>
</protein>
<accession>A0ACC4BPA7</accession>
<reference evidence="1 2" key="1">
    <citation type="journal article" date="2024" name="Plant Biotechnol. J.">
        <title>Genome and CRISPR/Cas9 system of a widespread forest tree (Populus alba) in the world.</title>
        <authorList>
            <person name="Liu Y.J."/>
            <person name="Jiang P.F."/>
            <person name="Han X.M."/>
            <person name="Li X.Y."/>
            <person name="Wang H.M."/>
            <person name="Wang Y.J."/>
            <person name="Wang X.X."/>
            <person name="Zeng Q.Y."/>
        </authorList>
    </citation>
    <scope>NUCLEOTIDE SEQUENCE [LARGE SCALE GENOMIC DNA]</scope>
    <source>
        <strain evidence="2">cv. PAL-ZL1</strain>
    </source>
</reference>
<organism evidence="1 2">
    <name type="scientific">Populus alba</name>
    <name type="common">White poplar</name>
    <dbReference type="NCBI Taxonomy" id="43335"/>
    <lineage>
        <taxon>Eukaryota</taxon>
        <taxon>Viridiplantae</taxon>
        <taxon>Streptophyta</taxon>
        <taxon>Embryophyta</taxon>
        <taxon>Tracheophyta</taxon>
        <taxon>Spermatophyta</taxon>
        <taxon>Magnoliopsida</taxon>
        <taxon>eudicotyledons</taxon>
        <taxon>Gunneridae</taxon>
        <taxon>Pentapetalae</taxon>
        <taxon>rosids</taxon>
        <taxon>fabids</taxon>
        <taxon>Malpighiales</taxon>
        <taxon>Salicaceae</taxon>
        <taxon>Saliceae</taxon>
        <taxon>Populus</taxon>
    </lineage>
</organism>
<keyword evidence="2" id="KW-1185">Reference proteome</keyword>
<evidence type="ECO:0000313" key="1">
    <source>
        <dbReference type="EMBL" id="KAL3579969.1"/>
    </source>
</evidence>
<proteinExistence type="predicted"/>
<dbReference type="EMBL" id="RCHU02000009">
    <property type="protein sequence ID" value="KAL3579969.1"/>
    <property type="molecule type" value="Genomic_DNA"/>
</dbReference>
<comment type="caution">
    <text evidence="1">The sequence shown here is derived from an EMBL/GenBank/DDBJ whole genome shotgun (WGS) entry which is preliminary data.</text>
</comment>
<dbReference type="Proteomes" id="UP000309997">
    <property type="component" value="Unassembled WGS sequence"/>
</dbReference>
<sequence>MEDMAEVELNPYQKQAFSPCPSEHVLQAADRKTSQGKKCVAVMSKSHIYGGYLALSGRVEQRKIPENMVSNTGGIGSDRIRFASKVI</sequence>
<evidence type="ECO:0000313" key="2">
    <source>
        <dbReference type="Proteomes" id="UP000309997"/>
    </source>
</evidence>
<gene>
    <name evidence="1" type="ORF">D5086_017804</name>
</gene>
<name>A0ACC4BPA7_POPAL</name>